<accession>A0A5M8FPR4</accession>
<sequence>MPTSSASSPRSSACSTKTSARRAELEQLKVLVHPGHQSGGFATTRGYLYVSEQLVGIAKQNEG</sequence>
<dbReference type="Proteomes" id="UP000322981">
    <property type="component" value="Unassembled WGS sequence"/>
</dbReference>
<dbReference type="AlphaFoldDB" id="A0A5M8FPR4"/>
<gene>
    <name evidence="2" type="ORF">F2Q65_10320</name>
</gene>
<reference evidence="2 3" key="1">
    <citation type="submission" date="2019-09" db="EMBL/GenBank/DDBJ databases">
        <title>Whole-genome sequence of the purple sulfur bacterium Thiohalocapsa marina DSM 19078.</title>
        <authorList>
            <person name="Kyndt J.A."/>
            <person name="Meyer T.E."/>
        </authorList>
    </citation>
    <scope>NUCLEOTIDE SEQUENCE [LARGE SCALE GENOMIC DNA]</scope>
    <source>
        <strain evidence="2 3">DSM 19078</strain>
    </source>
</reference>
<comment type="caution">
    <text evidence="2">The sequence shown here is derived from an EMBL/GenBank/DDBJ whole genome shotgun (WGS) entry which is preliminary data.</text>
</comment>
<evidence type="ECO:0000313" key="2">
    <source>
        <dbReference type="EMBL" id="KAA6185111.1"/>
    </source>
</evidence>
<feature type="region of interest" description="Disordered" evidence="1">
    <location>
        <begin position="1"/>
        <end position="20"/>
    </location>
</feature>
<protein>
    <submittedName>
        <fullName evidence="2">Uncharacterized protein</fullName>
    </submittedName>
</protein>
<keyword evidence="3" id="KW-1185">Reference proteome</keyword>
<evidence type="ECO:0000313" key="3">
    <source>
        <dbReference type="Proteomes" id="UP000322981"/>
    </source>
</evidence>
<evidence type="ECO:0000256" key="1">
    <source>
        <dbReference type="SAM" id="MobiDB-lite"/>
    </source>
</evidence>
<organism evidence="2 3">
    <name type="scientific">Thiohalocapsa marina</name>
    <dbReference type="NCBI Taxonomy" id="424902"/>
    <lineage>
        <taxon>Bacteria</taxon>
        <taxon>Pseudomonadati</taxon>
        <taxon>Pseudomonadota</taxon>
        <taxon>Gammaproteobacteria</taxon>
        <taxon>Chromatiales</taxon>
        <taxon>Chromatiaceae</taxon>
        <taxon>Thiohalocapsa</taxon>
    </lineage>
</organism>
<feature type="compositionally biased region" description="Low complexity" evidence="1">
    <location>
        <begin position="1"/>
        <end position="18"/>
    </location>
</feature>
<dbReference type="EMBL" id="VWXX01000013">
    <property type="protein sequence ID" value="KAA6185111.1"/>
    <property type="molecule type" value="Genomic_DNA"/>
</dbReference>
<dbReference type="RefSeq" id="WP_150093049.1">
    <property type="nucleotide sequence ID" value="NZ_JBFUOH010000048.1"/>
</dbReference>
<proteinExistence type="predicted"/>
<name>A0A5M8FPR4_9GAMM</name>